<sequence>MSQRFRRWVWTRTSI</sequence>
<name>A0A0A8Y2I5_ARUDO</name>
<accession>A0A0A8Y2I5</accession>
<evidence type="ECO:0000313" key="1">
    <source>
        <dbReference type="EMBL" id="JAD19435.1"/>
    </source>
</evidence>
<reference evidence="1" key="2">
    <citation type="journal article" date="2015" name="Data Brief">
        <title>Shoot transcriptome of the giant reed, Arundo donax.</title>
        <authorList>
            <person name="Barrero R.A."/>
            <person name="Guerrero F.D."/>
            <person name="Moolhuijzen P."/>
            <person name="Goolsby J.A."/>
            <person name="Tidwell J."/>
            <person name="Bellgard S.E."/>
            <person name="Bellgard M.I."/>
        </authorList>
    </citation>
    <scope>NUCLEOTIDE SEQUENCE</scope>
    <source>
        <tissue evidence="1">Shoot tissue taken approximately 20 cm above the soil surface</tissue>
    </source>
</reference>
<reference evidence="1" key="1">
    <citation type="submission" date="2014-09" db="EMBL/GenBank/DDBJ databases">
        <authorList>
            <person name="Magalhaes I.L.F."/>
            <person name="Oliveira U."/>
            <person name="Santos F.R."/>
            <person name="Vidigal T.H.D.A."/>
            <person name="Brescovit A.D."/>
            <person name="Santos A.J."/>
        </authorList>
    </citation>
    <scope>NUCLEOTIDE SEQUENCE</scope>
    <source>
        <tissue evidence="1">Shoot tissue taken approximately 20 cm above the soil surface</tissue>
    </source>
</reference>
<dbReference type="EMBL" id="GBRH01278460">
    <property type="protein sequence ID" value="JAD19435.1"/>
    <property type="molecule type" value="Transcribed_RNA"/>
</dbReference>
<protein>
    <submittedName>
        <fullName evidence="1">Uncharacterized protein</fullName>
    </submittedName>
</protein>
<organism evidence="1">
    <name type="scientific">Arundo donax</name>
    <name type="common">Giant reed</name>
    <name type="synonym">Donax arundinaceus</name>
    <dbReference type="NCBI Taxonomy" id="35708"/>
    <lineage>
        <taxon>Eukaryota</taxon>
        <taxon>Viridiplantae</taxon>
        <taxon>Streptophyta</taxon>
        <taxon>Embryophyta</taxon>
        <taxon>Tracheophyta</taxon>
        <taxon>Spermatophyta</taxon>
        <taxon>Magnoliopsida</taxon>
        <taxon>Liliopsida</taxon>
        <taxon>Poales</taxon>
        <taxon>Poaceae</taxon>
        <taxon>PACMAD clade</taxon>
        <taxon>Arundinoideae</taxon>
        <taxon>Arundineae</taxon>
        <taxon>Arundo</taxon>
    </lineage>
</organism>
<proteinExistence type="predicted"/>